<dbReference type="EMBL" id="HF559394">
    <property type="protein sequence ID" value="CCP23835.1"/>
    <property type="molecule type" value="Genomic_DNA"/>
</dbReference>
<name>L0RW93_MYCC1</name>
<evidence type="ECO:0000313" key="3">
    <source>
        <dbReference type="Proteomes" id="UP000010466"/>
    </source>
</evidence>
<dbReference type="Proteomes" id="UP000010466">
    <property type="component" value="Chromosome"/>
</dbReference>
<feature type="chain" id="PRO_5003948021" description="Lipoprotein" evidence="1">
    <location>
        <begin position="25"/>
        <end position="54"/>
    </location>
</feature>
<keyword evidence="1" id="KW-0732">Signal</keyword>
<organism evidence="2 3">
    <name type="scientific">Mycoplasmopsis cynos (strain C142)</name>
    <name type="common">Mycoplasma cynos</name>
    <dbReference type="NCBI Taxonomy" id="1246955"/>
    <lineage>
        <taxon>Bacteria</taxon>
        <taxon>Bacillati</taxon>
        <taxon>Mycoplasmatota</taxon>
        <taxon>Mycoplasmoidales</taxon>
        <taxon>Metamycoplasmataceae</taxon>
        <taxon>Mycoplasmopsis</taxon>
    </lineage>
</organism>
<dbReference type="AlphaFoldDB" id="L0RW93"/>
<feature type="signal peptide" evidence="1">
    <location>
        <begin position="1"/>
        <end position="24"/>
    </location>
</feature>
<evidence type="ECO:0000256" key="1">
    <source>
        <dbReference type="SAM" id="SignalP"/>
    </source>
</evidence>
<reference evidence="3" key="1">
    <citation type="journal article" date="2013" name="Genome Announc.">
        <title>Complete genome sequence of Mycoplasma cynos strain C142.</title>
        <authorList>
            <person name="Walker C.A."/>
            <person name="Mannering S.A."/>
            <person name="Shields S."/>
            <person name="Blake D.P."/>
            <person name="Brownlie J."/>
        </authorList>
    </citation>
    <scope>NUCLEOTIDE SEQUENCE [LARGE SCALE GENOMIC DNA]</scope>
    <source>
        <strain evidence="3">C142</strain>
    </source>
</reference>
<evidence type="ECO:0008006" key="4">
    <source>
        <dbReference type="Google" id="ProtNLM"/>
    </source>
</evidence>
<dbReference type="STRING" id="1246955.MCYN_0103"/>
<dbReference type="HOGENOM" id="CLU_3045531_0_0_14"/>
<gene>
    <name evidence="2" type="primary">MCYN0103</name>
    <name evidence="2" type="ordered locus">MCYN_0103</name>
</gene>
<evidence type="ECO:0000313" key="2">
    <source>
        <dbReference type="EMBL" id="CCP23835.1"/>
    </source>
</evidence>
<keyword evidence="3" id="KW-1185">Reference proteome</keyword>
<protein>
    <recommendedName>
        <fullName evidence="4">Lipoprotein</fullName>
    </recommendedName>
</protein>
<dbReference type="KEGG" id="mcy:MCYN_0103"/>
<accession>L0RW93</accession>
<proteinExistence type="predicted"/>
<sequence length="54" mass="6570">MKRKFMFFSILASFSTVFLSIQCANNNQKNRNVLHTPRERERERDWEEPFYVTG</sequence>